<evidence type="ECO:0000313" key="4">
    <source>
        <dbReference type="Proteomes" id="UP000502504"/>
    </source>
</evidence>
<feature type="transmembrane region" description="Helical" evidence="2">
    <location>
        <begin position="91"/>
        <end position="118"/>
    </location>
</feature>
<evidence type="ECO:0000256" key="1">
    <source>
        <dbReference type="SAM" id="MobiDB-lite"/>
    </source>
</evidence>
<evidence type="ECO:0000256" key="2">
    <source>
        <dbReference type="SAM" id="Phobius"/>
    </source>
</evidence>
<feature type="transmembrane region" description="Helical" evidence="2">
    <location>
        <begin position="57"/>
        <end position="79"/>
    </location>
</feature>
<keyword evidence="2" id="KW-0812">Transmembrane</keyword>
<dbReference type="Proteomes" id="UP000502504">
    <property type="component" value="Chromosome"/>
</dbReference>
<keyword evidence="2" id="KW-0472">Membrane</keyword>
<dbReference type="EMBL" id="CP050692">
    <property type="protein sequence ID" value="QIT48302.1"/>
    <property type="molecule type" value="Genomic_DNA"/>
</dbReference>
<feature type="region of interest" description="Disordered" evidence="1">
    <location>
        <begin position="123"/>
        <end position="211"/>
    </location>
</feature>
<evidence type="ECO:0000313" key="3">
    <source>
        <dbReference type="EMBL" id="QIT48302.1"/>
    </source>
</evidence>
<dbReference type="RefSeq" id="WP_078636493.1">
    <property type="nucleotide sequence ID" value="NZ_CM007717.1"/>
</dbReference>
<protein>
    <submittedName>
        <fullName evidence="3">Uncharacterized protein</fullName>
    </submittedName>
</protein>
<organism evidence="3 4">
    <name type="scientific">Streptomyces antibioticus</name>
    <dbReference type="NCBI Taxonomy" id="1890"/>
    <lineage>
        <taxon>Bacteria</taxon>
        <taxon>Bacillati</taxon>
        <taxon>Actinomycetota</taxon>
        <taxon>Actinomycetes</taxon>
        <taxon>Kitasatosporales</taxon>
        <taxon>Streptomycetaceae</taxon>
        <taxon>Streptomyces</taxon>
    </lineage>
</organism>
<feature type="transmembrane region" description="Helical" evidence="2">
    <location>
        <begin position="15"/>
        <end position="36"/>
    </location>
</feature>
<name>A0AAE6YGC6_STRAT</name>
<proteinExistence type="predicted"/>
<keyword evidence="2" id="KW-1133">Transmembrane helix</keyword>
<reference evidence="3 4" key="1">
    <citation type="submission" date="2020-03" db="EMBL/GenBank/DDBJ databases">
        <title>Is there a link between lipid content and antibiotic production in Streptomyces?</title>
        <authorList>
            <person name="David M."/>
            <person name="Lejeune C."/>
            <person name="Abreu S."/>
            <person name="Thibessard A."/>
            <person name="Leblond P."/>
            <person name="Chaminade P."/>
            <person name="Virolle M.-J."/>
        </authorList>
    </citation>
    <scope>NUCLEOTIDE SEQUENCE [LARGE SCALE GENOMIC DNA]</scope>
    <source>
        <strain evidence="3 4">DSM 41481</strain>
    </source>
</reference>
<feature type="compositionally biased region" description="Low complexity" evidence="1">
    <location>
        <begin position="161"/>
        <end position="176"/>
    </location>
</feature>
<dbReference type="AlphaFoldDB" id="A0AAE6YGC6"/>
<accession>A0AAE6YGC6</accession>
<gene>
    <name evidence="3" type="ORF">HCX60_36210</name>
</gene>
<sequence>MRQAVIDAAVRFPDVIWTSALVVALGFWLLVLLGLAGARDFDADAPGLARSSRGVPVAVLASAVIAHAWFLGLTGSVLLDRLRLTGSAEAAARVALLALSALLALTTTWWCVVTLAGLRSARSARSARTGPRRRDPADGTPYDPGSRPGNGPTADHGPTGARDLATARSRTAARGRTTARDRTVVRGGAPAPGQAPVCDRTAVRRRSDRAA</sequence>